<keyword evidence="2" id="KW-1003">Cell membrane</keyword>
<keyword evidence="10" id="KW-1185">Reference proteome</keyword>
<keyword evidence="4 7" id="KW-1133">Transmembrane helix</keyword>
<evidence type="ECO:0000256" key="5">
    <source>
        <dbReference type="ARBA" id="ARBA00023136"/>
    </source>
</evidence>
<feature type="transmembrane region" description="Helical" evidence="7">
    <location>
        <begin position="219"/>
        <end position="242"/>
    </location>
</feature>
<evidence type="ECO:0000256" key="7">
    <source>
        <dbReference type="SAM" id="Phobius"/>
    </source>
</evidence>
<gene>
    <name evidence="9" type="ORF">GCM10009802_39710</name>
</gene>
<evidence type="ECO:0000256" key="2">
    <source>
        <dbReference type="ARBA" id="ARBA00022475"/>
    </source>
</evidence>
<dbReference type="RefSeq" id="WP_344291353.1">
    <property type="nucleotide sequence ID" value="NZ_BAAAPF010000138.1"/>
</dbReference>
<evidence type="ECO:0000256" key="4">
    <source>
        <dbReference type="ARBA" id="ARBA00022989"/>
    </source>
</evidence>
<feature type="transmembrane region" description="Helical" evidence="7">
    <location>
        <begin position="307"/>
        <end position="330"/>
    </location>
</feature>
<dbReference type="PANTHER" id="PTHR30572">
    <property type="entry name" value="MEMBRANE COMPONENT OF TRANSPORTER-RELATED"/>
    <property type="match status" value="1"/>
</dbReference>
<keyword evidence="5 7" id="KW-0472">Membrane</keyword>
<comment type="subcellular location">
    <subcellularLocation>
        <location evidence="1">Cell membrane</location>
        <topology evidence="1">Multi-pass membrane protein</topology>
    </subcellularLocation>
</comment>
<dbReference type="Pfam" id="PF02687">
    <property type="entry name" value="FtsX"/>
    <property type="match status" value="1"/>
</dbReference>
<evidence type="ECO:0000313" key="9">
    <source>
        <dbReference type="EMBL" id="GAA2131505.1"/>
    </source>
</evidence>
<dbReference type="InterPro" id="IPR050250">
    <property type="entry name" value="Macrolide_Exporter_MacB"/>
</dbReference>
<feature type="domain" description="ABC3 transporter permease C-terminal" evidence="8">
    <location>
        <begin position="179"/>
        <end position="242"/>
    </location>
</feature>
<evidence type="ECO:0000256" key="3">
    <source>
        <dbReference type="ARBA" id="ARBA00022692"/>
    </source>
</evidence>
<dbReference type="PANTHER" id="PTHR30572:SF9">
    <property type="entry name" value="ABC TRANSPORTER PERMEASE PROTEIN"/>
    <property type="match status" value="1"/>
</dbReference>
<evidence type="ECO:0000313" key="10">
    <source>
        <dbReference type="Proteomes" id="UP001500443"/>
    </source>
</evidence>
<evidence type="ECO:0000256" key="6">
    <source>
        <dbReference type="SAM" id="MobiDB-lite"/>
    </source>
</evidence>
<evidence type="ECO:0000259" key="8">
    <source>
        <dbReference type="Pfam" id="PF02687"/>
    </source>
</evidence>
<feature type="region of interest" description="Disordered" evidence="6">
    <location>
        <begin position="261"/>
        <end position="300"/>
    </location>
</feature>
<organism evidence="9 10">
    <name type="scientific">Streptomyces synnematoformans</name>
    <dbReference type="NCBI Taxonomy" id="415721"/>
    <lineage>
        <taxon>Bacteria</taxon>
        <taxon>Bacillati</taxon>
        <taxon>Actinomycetota</taxon>
        <taxon>Actinomycetes</taxon>
        <taxon>Kitasatosporales</taxon>
        <taxon>Streptomycetaceae</taxon>
        <taxon>Streptomyces</taxon>
    </lineage>
</organism>
<protein>
    <recommendedName>
        <fullName evidence="8">ABC3 transporter permease C-terminal domain-containing protein</fullName>
    </recommendedName>
</protein>
<feature type="transmembrane region" description="Helical" evidence="7">
    <location>
        <begin position="178"/>
        <end position="199"/>
    </location>
</feature>
<dbReference type="InterPro" id="IPR003838">
    <property type="entry name" value="ABC3_permease_C"/>
</dbReference>
<dbReference type="EMBL" id="BAAAPF010000138">
    <property type="protein sequence ID" value="GAA2131505.1"/>
    <property type="molecule type" value="Genomic_DNA"/>
</dbReference>
<proteinExistence type="predicted"/>
<keyword evidence="3 7" id="KW-0812">Transmembrane</keyword>
<reference evidence="9 10" key="1">
    <citation type="journal article" date="2019" name="Int. J. Syst. Evol. Microbiol.">
        <title>The Global Catalogue of Microorganisms (GCM) 10K type strain sequencing project: providing services to taxonomists for standard genome sequencing and annotation.</title>
        <authorList>
            <consortium name="The Broad Institute Genomics Platform"/>
            <consortium name="The Broad Institute Genome Sequencing Center for Infectious Disease"/>
            <person name="Wu L."/>
            <person name="Ma J."/>
        </authorList>
    </citation>
    <scope>NUCLEOTIDE SEQUENCE [LARGE SCALE GENOMIC DNA]</scope>
    <source>
        <strain evidence="9 10">JCM 15481</strain>
    </source>
</reference>
<evidence type="ECO:0000256" key="1">
    <source>
        <dbReference type="ARBA" id="ARBA00004651"/>
    </source>
</evidence>
<name>A0ABN2YRR9_9ACTN</name>
<accession>A0ABN2YRR9</accession>
<sequence>MGPGGTAGISVLDSSLLADFRSGSFKLLSGQHLTTAGKKANNILVEERFARENGLKVGDEVEVTGNDEQTTADFTVAGIYRDPARTDELDRDHGISPANRVYVTLGGMAALGSGSGQGGTQVSEAAFLLDDAGAQDAFKDGARRLAGSQLDGFTLDANDKAVRQMTGPLQSISSTATLAMWLIGVAGAVVLALLVNLAVKQRRREYGVLLSLGEKKWKLITQQALEIAAVAALAIGVSSLFAPNLTQSAGQRLLDREAATAQEKIDSWEPPAPGSTGLDQGRSPDDQPVDNADPIDRITVEPDPADLAAVGGIGLGMALLATAVPAAAVLRLNPRTILTKGT</sequence>
<dbReference type="Proteomes" id="UP001500443">
    <property type="component" value="Unassembled WGS sequence"/>
</dbReference>
<comment type="caution">
    <text evidence="9">The sequence shown here is derived from an EMBL/GenBank/DDBJ whole genome shotgun (WGS) entry which is preliminary data.</text>
</comment>